<feature type="transmembrane region" description="Helical" evidence="1">
    <location>
        <begin position="60"/>
        <end position="85"/>
    </location>
</feature>
<proteinExistence type="predicted"/>
<dbReference type="STRING" id="947166.A0A1D1UM43"/>
<dbReference type="PANTHER" id="PTHR23072">
    <property type="entry name" value="PHOSPHATIDYLINOSITOL GLYCAN-RELATED"/>
    <property type="match status" value="1"/>
</dbReference>
<feature type="transmembrane region" description="Helical" evidence="1">
    <location>
        <begin position="260"/>
        <end position="278"/>
    </location>
</feature>
<evidence type="ECO:0000259" key="2">
    <source>
        <dbReference type="Pfam" id="PF19316"/>
    </source>
</evidence>
<feature type="transmembrane region" description="Helical" evidence="1">
    <location>
        <begin position="221"/>
        <end position="240"/>
    </location>
</feature>
<feature type="transmembrane region" description="Helical" evidence="1">
    <location>
        <begin position="143"/>
        <end position="163"/>
    </location>
</feature>
<dbReference type="InterPro" id="IPR045687">
    <property type="entry name" value="PIGG/GPI7_C"/>
</dbReference>
<sequence>MMFVLHRVLREWNRTGDKWAHLPDVGDWIRQPEQSIVLTASLLVCCIIQVWLRVPDVMMVFGLVCGTLYHVSTNDYFAWFAYFFMLTKIAGLRPKFGPDEWTCLRDAFNLLTLIISRSYNIPALTLVQLLEYQLRKVSRRSKLPLLSIIFLYYLHASSTFFLLGNSNAISSIDVSAGFAAVPFYFAPLHGFLILAHTYAGPIFWMASLAQVVGSMLDNRSLLLTVTMLLLIDGVFLLITLTNVTLQRRHLFIWTVFAPKVLYKCVGSWLVSFSVMVALKTTLI</sequence>
<dbReference type="OrthoDB" id="272139at2759"/>
<evidence type="ECO:0000313" key="4">
    <source>
        <dbReference type="Proteomes" id="UP000186922"/>
    </source>
</evidence>
<feature type="transmembrane region" description="Helical" evidence="1">
    <location>
        <begin position="36"/>
        <end position="54"/>
    </location>
</feature>
<dbReference type="Proteomes" id="UP000186922">
    <property type="component" value="Unassembled WGS sequence"/>
</dbReference>
<evidence type="ECO:0000256" key="1">
    <source>
        <dbReference type="SAM" id="Phobius"/>
    </source>
</evidence>
<feature type="domain" description="GPI ethanolamine phosphate transferase 2 C-terminal" evidence="2">
    <location>
        <begin position="100"/>
        <end position="278"/>
    </location>
</feature>
<dbReference type="AlphaFoldDB" id="A0A1D1UM43"/>
<name>A0A1D1UM43_RAMVA</name>
<dbReference type="GO" id="GO:0006506">
    <property type="term" value="P:GPI anchor biosynthetic process"/>
    <property type="evidence" value="ECO:0007669"/>
    <property type="project" value="InterPro"/>
</dbReference>
<dbReference type="EMBL" id="BDGG01000001">
    <property type="protein sequence ID" value="GAU88712.1"/>
    <property type="molecule type" value="Genomic_DNA"/>
</dbReference>
<keyword evidence="4" id="KW-1185">Reference proteome</keyword>
<keyword evidence="1" id="KW-0472">Membrane</keyword>
<keyword evidence="1" id="KW-1133">Transmembrane helix</keyword>
<accession>A0A1D1UM43</accession>
<feature type="transmembrane region" description="Helical" evidence="1">
    <location>
        <begin position="183"/>
        <end position="209"/>
    </location>
</feature>
<dbReference type="InterPro" id="IPR039527">
    <property type="entry name" value="PIGG/GPI7"/>
</dbReference>
<protein>
    <recommendedName>
        <fullName evidence="2">GPI ethanolamine phosphate transferase 2 C-terminal domain-containing protein</fullName>
    </recommendedName>
</protein>
<keyword evidence="1" id="KW-0812">Transmembrane</keyword>
<dbReference type="GO" id="GO:0005789">
    <property type="term" value="C:endoplasmic reticulum membrane"/>
    <property type="evidence" value="ECO:0007669"/>
    <property type="project" value="TreeGrafter"/>
</dbReference>
<comment type="caution">
    <text evidence="3">The sequence shown here is derived from an EMBL/GenBank/DDBJ whole genome shotgun (WGS) entry which is preliminary data.</text>
</comment>
<gene>
    <name evidence="3" type="primary">RvY_01353</name>
    <name evidence="3" type="synonym">RvY_01353.2</name>
    <name evidence="3" type="ORF">RvY_01353-2</name>
</gene>
<dbReference type="GO" id="GO:0051267">
    <property type="term" value="F:CP2 mannose-ethanolamine phosphotransferase activity"/>
    <property type="evidence" value="ECO:0007669"/>
    <property type="project" value="TreeGrafter"/>
</dbReference>
<evidence type="ECO:0000313" key="3">
    <source>
        <dbReference type="EMBL" id="GAU88712.1"/>
    </source>
</evidence>
<organism evidence="3 4">
    <name type="scientific">Ramazzottius varieornatus</name>
    <name type="common">Water bear</name>
    <name type="synonym">Tardigrade</name>
    <dbReference type="NCBI Taxonomy" id="947166"/>
    <lineage>
        <taxon>Eukaryota</taxon>
        <taxon>Metazoa</taxon>
        <taxon>Ecdysozoa</taxon>
        <taxon>Tardigrada</taxon>
        <taxon>Eutardigrada</taxon>
        <taxon>Parachela</taxon>
        <taxon>Hypsibioidea</taxon>
        <taxon>Ramazzottiidae</taxon>
        <taxon>Ramazzottius</taxon>
    </lineage>
</organism>
<dbReference type="Pfam" id="PF19316">
    <property type="entry name" value="PIGO_PIGG"/>
    <property type="match status" value="1"/>
</dbReference>
<dbReference type="PANTHER" id="PTHR23072:SF0">
    <property type="entry name" value="GPI ETHANOLAMINE PHOSPHATE TRANSFERASE 2"/>
    <property type="match status" value="1"/>
</dbReference>
<reference evidence="3 4" key="1">
    <citation type="journal article" date="2016" name="Nat. Commun.">
        <title>Extremotolerant tardigrade genome and improved radiotolerance of human cultured cells by tardigrade-unique protein.</title>
        <authorList>
            <person name="Hashimoto T."/>
            <person name="Horikawa D.D."/>
            <person name="Saito Y."/>
            <person name="Kuwahara H."/>
            <person name="Kozuka-Hata H."/>
            <person name="Shin-I T."/>
            <person name="Minakuchi Y."/>
            <person name="Ohishi K."/>
            <person name="Motoyama A."/>
            <person name="Aizu T."/>
            <person name="Enomoto A."/>
            <person name="Kondo K."/>
            <person name="Tanaka S."/>
            <person name="Hara Y."/>
            <person name="Koshikawa S."/>
            <person name="Sagara H."/>
            <person name="Miura T."/>
            <person name="Yokobori S."/>
            <person name="Miyagawa K."/>
            <person name="Suzuki Y."/>
            <person name="Kubo T."/>
            <person name="Oyama M."/>
            <person name="Kohara Y."/>
            <person name="Fujiyama A."/>
            <person name="Arakawa K."/>
            <person name="Katayama T."/>
            <person name="Toyoda A."/>
            <person name="Kunieda T."/>
        </authorList>
    </citation>
    <scope>NUCLEOTIDE SEQUENCE [LARGE SCALE GENOMIC DNA]</scope>
    <source>
        <strain evidence="3 4">YOKOZUNA-1</strain>
    </source>
</reference>